<evidence type="ECO:0000256" key="2">
    <source>
        <dbReference type="ARBA" id="ARBA00004123"/>
    </source>
</evidence>
<name>A0A3E2HNU8_SCYLI</name>
<feature type="domain" description="Essential protein Yae1 N-terminal" evidence="11">
    <location>
        <begin position="92"/>
        <end position="130"/>
    </location>
</feature>
<evidence type="ECO:0000256" key="7">
    <source>
        <dbReference type="ARBA" id="ARBA00018400"/>
    </source>
</evidence>
<feature type="compositionally biased region" description="Basic and acidic residues" evidence="10">
    <location>
        <begin position="245"/>
        <end position="254"/>
    </location>
</feature>
<evidence type="ECO:0000256" key="1">
    <source>
        <dbReference type="ARBA" id="ARBA00003836"/>
    </source>
</evidence>
<keyword evidence="8" id="KW-0963">Cytoplasm</keyword>
<dbReference type="InterPro" id="IPR038881">
    <property type="entry name" value="Yae1-like"/>
</dbReference>
<dbReference type="OrthoDB" id="20086at2759"/>
<gene>
    <name evidence="12" type="ORF">B7463_g1327</name>
</gene>
<feature type="non-terminal residue" evidence="12">
    <location>
        <position position="1"/>
    </location>
</feature>
<proteinExistence type="inferred from homology"/>
<keyword evidence="13" id="KW-1185">Reference proteome</keyword>
<evidence type="ECO:0000259" key="11">
    <source>
        <dbReference type="Pfam" id="PF09811"/>
    </source>
</evidence>
<evidence type="ECO:0000256" key="8">
    <source>
        <dbReference type="ARBA" id="ARBA00022490"/>
    </source>
</evidence>
<dbReference type="GO" id="GO:0005634">
    <property type="term" value="C:nucleus"/>
    <property type="evidence" value="ECO:0007669"/>
    <property type="project" value="UniProtKB-SubCell"/>
</dbReference>
<dbReference type="EMBL" id="NCSJ02000013">
    <property type="protein sequence ID" value="RFU35056.1"/>
    <property type="molecule type" value="Genomic_DNA"/>
</dbReference>
<dbReference type="Proteomes" id="UP000258309">
    <property type="component" value="Unassembled WGS sequence"/>
</dbReference>
<dbReference type="InterPro" id="IPR019191">
    <property type="entry name" value="Essential_protein_Yae1_N"/>
</dbReference>
<feature type="region of interest" description="Disordered" evidence="10">
    <location>
        <begin position="242"/>
        <end position="270"/>
    </location>
</feature>
<dbReference type="Pfam" id="PF09811">
    <property type="entry name" value="Yae1_N"/>
    <property type="match status" value="1"/>
</dbReference>
<comment type="subunit">
    <text evidence="5">May form a complex with LTO1.</text>
</comment>
<reference evidence="12 13" key="1">
    <citation type="submission" date="2018-05" db="EMBL/GenBank/DDBJ databases">
        <title>Draft genome sequence of Scytalidium lignicola DSM 105466, a ubiquitous saprotrophic fungus.</title>
        <authorList>
            <person name="Buettner E."/>
            <person name="Gebauer A.M."/>
            <person name="Hofrichter M."/>
            <person name="Liers C."/>
            <person name="Kellner H."/>
        </authorList>
    </citation>
    <scope>NUCLEOTIDE SEQUENCE [LARGE SCALE GENOMIC DNA]</scope>
    <source>
        <strain evidence="12 13">DSM 105466</strain>
    </source>
</reference>
<dbReference type="PANTHER" id="PTHR18829">
    <property type="entry name" value="PROTEIN YAE1 HOMOLOG"/>
    <property type="match status" value="1"/>
</dbReference>
<feature type="non-terminal residue" evidence="12">
    <location>
        <position position="270"/>
    </location>
</feature>
<evidence type="ECO:0000256" key="5">
    <source>
        <dbReference type="ARBA" id="ARBA00011427"/>
    </source>
</evidence>
<dbReference type="OMA" id="MHFQPVE"/>
<sequence length="270" mass="30321">MAKMLRDDENFPPHLDEYIISTDIEEDGNTQLSNRVYRNDELDDVFGSAPPSPSAVDFEHQHYPDGLHSSHRIGNLEPSDIPRLKEKHETEGYRDGVTTGKATTVQAGFDEGYSLGAVLGLKIGKILGLLEGLWSAVSSATKTNGNSDHRAAQIDWITEERRLSRLLGEARQELKTESVFGKEWWGEDGIWKFKVRGEGKDGKEVLFPDVAASHPLVAKWEAILSQEVQKWNLDLKLMEGEQDEERQNLPEKTVEQPTIAGIATKQELSW</sequence>
<evidence type="ECO:0000256" key="10">
    <source>
        <dbReference type="SAM" id="MobiDB-lite"/>
    </source>
</evidence>
<comment type="subcellular location">
    <subcellularLocation>
        <location evidence="3">Cytoplasm</location>
    </subcellularLocation>
    <subcellularLocation>
        <location evidence="2">Nucleus</location>
    </subcellularLocation>
</comment>
<dbReference type="AlphaFoldDB" id="A0A3E2HNU8"/>
<comment type="similarity">
    <text evidence="4">Belongs to the YAE1 family.</text>
</comment>
<comment type="caution">
    <text evidence="12">The sequence shown here is derived from an EMBL/GenBank/DDBJ whole genome shotgun (WGS) entry which is preliminary data.</text>
</comment>
<dbReference type="GO" id="GO:0005737">
    <property type="term" value="C:cytoplasm"/>
    <property type="evidence" value="ECO:0007669"/>
    <property type="project" value="UniProtKB-SubCell"/>
</dbReference>
<dbReference type="STRING" id="5539.A0A3E2HNU8"/>
<protein>
    <recommendedName>
        <fullName evidence="7">Protein YAE1</fullName>
    </recommendedName>
    <alternativeName>
        <fullName evidence="6">Protein yae1</fullName>
    </alternativeName>
</protein>
<evidence type="ECO:0000256" key="6">
    <source>
        <dbReference type="ARBA" id="ARBA00017286"/>
    </source>
</evidence>
<accession>A0A3E2HNU8</accession>
<evidence type="ECO:0000313" key="13">
    <source>
        <dbReference type="Proteomes" id="UP000258309"/>
    </source>
</evidence>
<evidence type="ECO:0000256" key="9">
    <source>
        <dbReference type="ARBA" id="ARBA00023242"/>
    </source>
</evidence>
<evidence type="ECO:0000256" key="4">
    <source>
        <dbReference type="ARBA" id="ARBA00007096"/>
    </source>
</evidence>
<evidence type="ECO:0000256" key="3">
    <source>
        <dbReference type="ARBA" id="ARBA00004496"/>
    </source>
</evidence>
<keyword evidence="9" id="KW-0539">Nucleus</keyword>
<organism evidence="12 13">
    <name type="scientific">Scytalidium lignicola</name>
    <name type="common">Hyphomycete</name>
    <dbReference type="NCBI Taxonomy" id="5539"/>
    <lineage>
        <taxon>Eukaryota</taxon>
        <taxon>Fungi</taxon>
        <taxon>Dikarya</taxon>
        <taxon>Ascomycota</taxon>
        <taxon>Pezizomycotina</taxon>
        <taxon>Leotiomycetes</taxon>
        <taxon>Leotiomycetes incertae sedis</taxon>
        <taxon>Scytalidium</taxon>
    </lineage>
</organism>
<evidence type="ECO:0000313" key="12">
    <source>
        <dbReference type="EMBL" id="RFU35056.1"/>
    </source>
</evidence>
<comment type="function">
    <text evidence="1">The complex LTO1:YAE1 may function as a target specific adapter that probably recruits apo-RPLI1 to the cytosolic iron-sulfur protein assembly (CIA) complex machinery. May be required for biogenesis of the large ribosomal subunit and initiation of translation.</text>
</comment>
<dbReference type="PANTHER" id="PTHR18829:SF0">
    <property type="entry name" value="PROTEIN YAE1 HOMOLOG"/>
    <property type="match status" value="1"/>
</dbReference>